<gene>
    <name evidence="1" type="ORF">N657DRAFT_645177</name>
</gene>
<evidence type="ECO:0000313" key="1">
    <source>
        <dbReference type="EMBL" id="KAK4123594.1"/>
    </source>
</evidence>
<organism evidence="1 2">
    <name type="scientific">Parathielavia appendiculata</name>
    <dbReference type="NCBI Taxonomy" id="2587402"/>
    <lineage>
        <taxon>Eukaryota</taxon>
        <taxon>Fungi</taxon>
        <taxon>Dikarya</taxon>
        <taxon>Ascomycota</taxon>
        <taxon>Pezizomycotina</taxon>
        <taxon>Sordariomycetes</taxon>
        <taxon>Sordariomycetidae</taxon>
        <taxon>Sordariales</taxon>
        <taxon>Chaetomiaceae</taxon>
        <taxon>Parathielavia</taxon>
    </lineage>
</organism>
<name>A0AAN6Z4A7_9PEZI</name>
<dbReference type="RefSeq" id="XP_062647365.1">
    <property type="nucleotide sequence ID" value="XM_062792902.1"/>
</dbReference>
<dbReference type="EMBL" id="MU853228">
    <property type="protein sequence ID" value="KAK4123594.1"/>
    <property type="molecule type" value="Genomic_DNA"/>
</dbReference>
<dbReference type="AlphaFoldDB" id="A0AAN6Z4A7"/>
<accession>A0AAN6Z4A7</accession>
<evidence type="ECO:0000313" key="2">
    <source>
        <dbReference type="Proteomes" id="UP001302602"/>
    </source>
</evidence>
<protein>
    <submittedName>
        <fullName evidence="1">Uncharacterized protein</fullName>
    </submittedName>
</protein>
<dbReference type="Proteomes" id="UP001302602">
    <property type="component" value="Unassembled WGS sequence"/>
</dbReference>
<sequence length="103" mass="11554">MVKFLEALTMPNVEINADATVPSPNTIVQTNIFPANWRPEDLCISNEETLEDLLRRFVSPEVDYTLERQEGACHFGCGSRYATGLSTTDPWSRTNTSTTMEPL</sequence>
<reference evidence="1" key="2">
    <citation type="submission" date="2023-05" db="EMBL/GenBank/DDBJ databases">
        <authorList>
            <consortium name="Lawrence Berkeley National Laboratory"/>
            <person name="Steindorff A."/>
            <person name="Hensen N."/>
            <person name="Bonometti L."/>
            <person name="Westerberg I."/>
            <person name="Brannstrom I.O."/>
            <person name="Guillou S."/>
            <person name="Cros-Aarteil S."/>
            <person name="Calhoun S."/>
            <person name="Haridas S."/>
            <person name="Kuo A."/>
            <person name="Mondo S."/>
            <person name="Pangilinan J."/>
            <person name="Riley R."/>
            <person name="Labutti K."/>
            <person name="Andreopoulos B."/>
            <person name="Lipzen A."/>
            <person name="Chen C."/>
            <person name="Yanf M."/>
            <person name="Daum C."/>
            <person name="Ng V."/>
            <person name="Clum A."/>
            <person name="Ohm R."/>
            <person name="Martin F."/>
            <person name="Silar P."/>
            <person name="Natvig D."/>
            <person name="Lalanne C."/>
            <person name="Gautier V."/>
            <person name="Ament-Velasquez S.L."/>
            <person name="Kruys A."/>
            <person name="Hutchinson M.I."/>
            <person name="Powell A.J."/>
            <person name="Barry K."/>
            <person name="Miller A.N."/>
            <person name="Grigoriev I.V."/>
            <person name="Debuchy R."/>
            <person name="Gladieux P."/>
            <person name="Thoren M.H."/>
            <person name="Johannesson H."/>
        </authorList>
    </citation>
    <scope>NUCLEOTIDE SEQUENCE</scope>
    <source>
        <strain evidence="1">CBS 731.68</strain>
    </source>
</reference>
<reference evidence="1" key="1">
    <citation type="journal article" date="2023" name="Mol. Phylogenet. Evol.">
        <title>Genome-scale phylogeny and comparative genomics of the fungal order Sordariales.</title>
        <authorList>
            <person name="Hensen N."/>
            <person name="Bonometti L."/>
            <person name="Westerberg I."/>
            <person name="Brannstrom I.O."/>
            <person name="Guillou S."/>
            <person name="Cros-Aarteil S."/>
            <person name="Calhoun S."/>
            <person name="Haridas S."/>
            <person name="Kuo A."/>
            <person name="Mondo S."/>
            <person name="Pangilinan J."/>
            <person name="Riley R."/>
            <person name="LaButti K."/>
            <person name="Andreopoulos B."/>
            <person name="Lipzen A."/>
            <person name="Chen C."/>
            <person name="Yan M."/>
            <person name="Daum C."/>
            <person name="Ng V."/>
            <person name="Clum A."/>
            <person name="Steindorff A."/>
            <person name="Ohm R.A."/>
            <person name="Martin F."/>
            <person name="Silar P."/>
            <person name="Natvig D.O."/>
            <person name="Lalanne C."/>
            <person name="Gautier V."/>
            <person name="Ament-Velasquez S.L."/>
            <person name="Kruys A."/>
            <person name="Hutchinson M.I."/>
            <person name="Powell A.J."/>
            <person name="Barry K."/>
            <person name="Miller A.N."/>
            <person name="Grigoriev I.V."/>
            <person name="Debuchy R."/>
            <person name="Gladieux P."/>
            <person name="Hiltunen Thoren M."/>
            <person name="Johannesson H."/>
        </authorList>
    </citation>
    <scope>NUCLEOTIDE SEQUENCE</scope>
    <source>
        <strain evidence="1">CBS 731.68</strain>
    </source>
</reference>
<dbReference type="GeneID" id="87829671"/>
<proteinExistence type="predicted"/>
<comment type="caution">
    <text evidence="1">The sequence shown here is derived from an EMBL/GenBank/DDBJ whole genome shotgun (WGS) entry which is preliminary data.</text>
</comment>
<keyword evidence="2" id="KW-1185">Reference proteome</keyword>